<dbReference type="STRING" id="56646.A0A2L2T6A8"/>
<proteinExistence type="inferred from homology"/>
<feature type="chain" id="PRO_5014636683" evidence="4">
    <location>
        <begin position="19"/>
        <end position="573"/>
    </location>
</feature>
<reference evidence="8" key="1">
    <citation type="submission" date="2014-10" db="EMBL/GenBank/DDBJ databases">
        <authorList>
            <person name="King R."/>
        </authorList>
    </citation>
    <scope>NUCLEOTIDE SEQUENCE [LARGE SCALE GENOMIC DNA]</scope>
    <source>
        <strain evidence="8">A3/5</strain>
    </source>
</reference>
<evidence type="ECO:0000256" key="2">
    <source>
        <dbReference type="ARBA" id="ARBA00022801"/>
    </source>
</evidence>
<dbReference type="AlphaFoldDB" id="A0A2L2T6A8"/>
<keyword evidence="2" id="KW-0378">Hydrolase</keyword>
<dbReference type="Proteomes" id="UP000245910">
    <property type="component" value="Chromosome IIII"/>
</dbReference>
<evidence type="ECO:0000256" key="3">
    <source>
        <dbReference type="SAM" id="MobiDB-lite"/>
    </source>
</evidence>
<organism evidence="7 8">
    <name type="scientific">Fusarium venenatum</name>
    <dbReference type="NCBI Taxonomy" id="56646"/>
    <lineage>
        <taxon>Eukaryota</taxon>
        <taxon>Fungi</taxon>
        <taxon>Dikarya</taxon>
        <taxon>Ascomycota</taxon>
        <taxon>Pezizomycotina</taxon>
        <taxon>Sordariomycetes</taxon>
        <taxon>Hypocreomycetidae</taxon>
        <taxon>Hypocreales</taxon>
        <taxon>Nectriaceae</taxon>
        <taxon>Fusarium</taxon>
    </lineage>
</organism>
<comment type="similarity">
    <text evidence="1">Belongs to the peptidase S33 family.</text>
</comment>
<name>A0A2L2T6A8_9HYPO</name>
<dbReference type="PANTHER" id="PTHR43248:SF25">
    <property type="entry name" value="AB HYDROLASE-1 DOMAIN-CONTAINING PROTEIN-RELATED"/>
    <property type="match status" value="1"/>
</dbReference>
<dbReference type="InterPro" id="IPR051601">
    <property type="entry name" value="Serine_prot/Carboxylest_S33"/>
</dbReference>
<evidence type="ECO:0000259" key="6">
    <source>
        <dbReference type="Pfam" id="PF08386"/>
    </source>
</evidence>
<dbReference type="InterPro" id="IPR000073">
    <property type="entry name" value="AB_hydrolase_1"/>
</dbReference>
<dbReference type="Gene3D" id="3.40.50.1820">
    <property type="entry name" value="alpha/beta hydrolase"/>
    <property type="match status" value="1"/>
</dbReference>
<dbReference type="PANTHER" id="PTHR43248">
    <property type="entry name" value="2-SUCCINYL-6-HYDROXY-2,4-CYCLOHEXADIENE-1-CARBOXYLATE SYNTHASE"/>
    <property type="match status" value="1"/>
</dbReference>
<dbReference type="SUPFAM" id="SSF53474">
    <property type="entry name" value="alpha/beta-Hydrolases"/>
    <property type="match status" value="1"/>
</dbReference>
<accession>A0A2L2T6A8</accession>
<dbReference type="OrthoDB" id="425534at2759"/>
<dbReference type="InterPro" id="IPR013595">
    <property type="entry name" value="Pept_S33_TAP-like_C"/>
</dbReference>
<evidence type="ECO:0000259" key="5">
    <source>
        <dbReference type="Pfam" id="PF00561"/>
    </source>
</evidence>
<protein>
    <submittedName>
        <fullName evidence="7">Uncharacterized protein</fullName>
    </submittedName>
</protein>
<sequence length="573" mass="63267">MRFSNVLFGHVLLHLAQALYLPHNIYSSLTARANSKESSLEWSQCGLDFGNKAQNETQKDFDCARLEVPLDYTNSSNTKTITLDLIRFKATKTPHRGSILFNPGGPGGSGVESMLVSGPILSSYIGNQYDIIGFDTRGTGRTISFTCPEPTAGEEATGLKRRDFNNLPRLNTWELVKTEWWEESADFAESCWEANRDMGQFYGTTAVARDMMSIVDALSQGDKLNYWGISYGTVLGQVVASMFPKRVGRIVLDGNLNADDYAANAWLDSLIDTERSLANFFDDCVKSRKDACSLADFHGKNTTGESLLETFKEKLEVASADAASEEEGGEAFAIKQNILAGLYAPSSFPELSTQIEAFLKRHKSNDTPKSSDTTKRSNTPKPSDTPTPLIPTSKWSPQTEYALPAIACGDSSYRANEPDDLFPIYKALYEQSSFSDLIISDAVTCSQWKFSAVEPIDFNKLRNVDTSNPILVVNGRYDPVTSLQSALKVAAKFPGSRLVVHEGAGHSSLAHPSSCTIHAIRNYFVDGKMPEVNTTCSTDMTAFEWANNAQTKTKVEAKNKRRMMSRWLTAQVY</sequence>
<evidence type="ECO:0000313" key="7">
    <source>
        <dbReference type="EMBL" id="CEI41614.1"/>
    </source>
</evidence>
<dbReference type="EMBL" id="LN649232">
    <property type="protein sequence ID" value="CEI41614.1"/>
    <property type="molecule type" value="Genomic_DNA"/>
</dbReference>
<evidence type="ECO:0000256" key="1">
    <source>
        <dbReference type="ARBA" id="ARBA00010088"/>
    </source>
</evidence>
<evidence type="ECO:0000313" key="8">
    <source>
        <dbReference type="Proteomes" id="UP000245910"/>
    </source>
</evidence>
<evidence type="ECO:0000256" key="4">
    <source>
        <dbReference type="SAM" id="SignalP"/>
    </source>
</evidence>
<dbReference type="Pfam" id="PF08386">
    <property type="entry name" value="Abhydrolase_4"/>
    <property type="match status" value="1"/>
</dbReference>
<feature type="compositionally biased region" description="Polar residues" evidence="3">
    <location>
        <begin position="367"/>
        <end position="382"/>
    </location>
</feature>
<dbReference type="GO" id="GO:0016787">
    <property type="term" value="F:hydrolase activity"/>
    <property type="evidence" value="ECO:0007669"/>
    <property type="project" value="UniProtKB-KW"/>
</dbReference>
<feature type="domain" description="AB hydrolase-1" evidence="5">
    <location>
        <begin position="99"/>
        <end position="284"/>
    </location>
</feature>
<keyword evidence="8" id="KW-1185">Reference proteome</keyword>
<feature type="region of interest" description="Disordered" evidence="3">
    <location>
        <begin position="362"/>
        <end position="394"/>
    </location>
</feature>
<dbReference type="Pfam" id="PF00561">
    <property type="entry name" value="Abhydrolase_1"/>
    <property type="match status" value="1"/>
</dbReference>
<dbReference type="InterPro" id="IPR029058">
    <property type="entry name" value="AB_hydrolase_fold"/>
</dbReference>
<feature type="signal peptide" evidence="4">
    <location>
        <begin position="1"/>
        <end position="18"/>
    </location>
</feature>
<keyword evidence="4" id="KW-0732">Signal</keyword>
<feature type="domain" description="Peptidase S33 tripeptidyl aminopeptidase-like C-terminal" evidence="6">
    <location>
        <begin position="434"/>
        <end position="536"/>
    </location>
</feature>